<name>A0A158D8T5_9BURK</name>
<protein>
    <recommendedName>
        <fullName evidence="3">Lipoprotein</fullName>
    </recommendedName>
</protein>
<dbReference type="AlphaFoldDB" id="A0A158D8T5"/>
<reference evidence="1" key="1">
    <citation type="submission" date="2016-01" db="EMBL/GenBank/DDBJ databases">
        <authorList>
            <person name="Peeters C."/>
        </authorList>
    </citation>
    <scope>NUCLEOTIDE SEQUENCE</scope>
    <source>
        <strain evidence="1">LMG 29320</strain>
    </source>
</reference>
<proteinExistence type="predicted"/>
<gene>
    <name evidence="1" type="ORF">AWB77_05044</name>
</gene>
<accession>A0A158D8T5</accession>
<comment type="caution">
    <text evidence="1">The sequence shown here is derived from an EMBL/GenBank/DDBJ whole genome shotgun (WGS) entry which is preliminary data.</text>
</comment>
<keyword evidence="2" id="KW-1185">Reference proteome</keyword>
<dbReference type="PROSITE" id="PS51257">
    <property type="entry name" value="PROKAR_LIPOPROTEIN"/>
    <property type="match status" value="1"/>
</dbReference>
<evidence type="ECO:0000313" key="1">
    <source>
        <dbReference type="EMBL" id="SAK90901.1"/>
    </source>
</evidence>
<dbReference type="STRING" id="1777138.AWB77_05044"/>
<organism evidence="1 2">
    <name type="scientific">Caballeronia fortuita</name>
    <dbReference type="NCBI Taxonomy" id="1777138"/>
    <lineage>
        <taxon>Bacteria</taxon>
        <taxon>Pseudomonadati</taxon>
        <taxon>Pseudomonadota</taxon>
        <taxon>Betaproteobacteria</taxon>
        <taxon>Burkholderiales</taxon>
        <taxon>Burkholderiaceae</taxon>
        <taxon>Caballeronia</taxon>
    </lineage>
</organism>
<dbReference type="Proteomes" id="UP000054903">
    <property type="component" value="Unassembled WGS sequence"/>
</dbReference>
<dbReference type="RefSeq" id="WP_167354181.1">
    <property type="nucleotide sequence ID" value="NZ_FCNX02000014.1"/>
</dbReference>
<sequence length="47" mass="4612">MKHLRFLCAVVALVAASLTLGGCGLFGCSGFATNGGGFGGCSVGTRF</sequence>
<evidence type="ECO:0000313" key="2">
    <source>
        <dbReference type="Proteomes" id="UP000054903"/>
    </source>
</evidence>
<dbReference type="EMBL" id="FCNX02000014">
    <property type="protein sequence ID" value="SAK90901.1"/>
    <property type="molecule type" value="Genomic_DNA"/>
</dbReference>
<evidence type="ECO:0008006" key="3">
    <source>
        <dbReference type="Google" id="ProtNLM"/>
    </source>
</evidence>